<evidence type="ECO:0000256" key="4">
    <source>
        <dbReference type="ARBA" id="ARBA00022771"/>
    </source>
</evidence>
<evidence type="ECO:0000256" key="6">
    <source>
        <dbReference type="ARBA" id="ARBA00023015"/>
    </source>
</evidence>
<comment type="subcellular location">
    <subcellularLocation>
        <location evidence="1">Nucleus</location>
    </subcellularLocation>
</comment>
<keyword evidence="4 10" id="KW-0863">Zinc-finger</keyword>
<dbReference type="FunFam" id="3.30.50.10:FF:000007">
    <property type="entry name" value="Nitrogen regulatory AreA, N-terminal"/>
    <property type="match status" value="1"/>
</dbReference>
<dbReference type="SMART" id="SM00401">
    <property type="entry name" value="ZnF_GATA"/>
    <property type="match status" value="2"/>
</dbReference>
<evidence type="ECO:0000256" key="8">
    <source>
        <dbReference type="ARBA" id="ARBA00023163"/>
    </source>
</evidence>
<dbReference type="PROSITE" id="PS50114">
    <property type="entry name" value="GATA_ZN_FINGER_2"/>
    <property type="match status" value="2"/>
</dbReference>
<name>A0A0D1XI42_9PEZI</name>
<feature type="compositionally biased region" description="Basic residues" evidence="11">
    <location>
        <begin position="315"/>
        <end position="328"/>
    </location>
</feature>
<keyword evidence="3" id="KW-0677">Repeat</keyword>
<evidence type="ECO:0000256" key="10">
    <source>
        <dbReference type="PROSITE-ProRule" id="PRU00094"/>
    </source>
</evidence>
<evidence type="ECO:0000256" key="5">
    <source>
        <dbReference type="ARBA" id="ARBA00022833"/>
    </source>
</evidence>
<dbReference type="GO" id="GO:0008270">
    <property type="term" value="F:zinc ion binding"/>
    <property type="evidence" value="ECO:0007669"/>
    <property type="project" value="UniProtKB-KW"/>
</dbReference>
<dbReference type="GO" id="GO:0005634">
    <property type="term" value="C:nucleus"/>
    <property type="evidence" value="ECO:0007669"/>
    <property type="project" value="UniProtKB-SubCell"/>
</dbReference>
<evidence type="ECO:0000256" key="1">
    <source>
        <dbReference type="ARBA" id="ARBA00004123"/>
    </source>
</evidence>
<keyword evidence="7" id="KW-0534">Nitrate assimilation</keyword>
<dbReference type="STRING" id="253628.A0A0D1XI42"/>
<dbReference type="GO" id="GO:0045944">
    <property type="term" value="P:positive regulation of transcription by RNA polymerase II"/>
    <property type="evidence" value="ECO:0007669"/>
    <property type="project" value="TreeGrafter"/>
</dbReference>
<dbReference type="AlphaFoldDB" id="A0A0D1XI42"/>
<feature type="compositionally biased region" description="Polar residues" evidence="11">
    <location>
        <begin position="127"/>
        <end position="137"/>
    </location>
</feature>
<keyword evidence="2" id="KW-0479">Metal-binding</keyword>
<dbReference type="GeneID" id="27314753"/>
<accession>A0A0D1XI42</accession>
<organism evidence="13 14">
    <name type="scientific">Verruconis gallopava</name>
    <dbReference type="NCBI Taxonomy" id="253628"/>
    <lineage>
        <taxon>Eukaryota</taxon>
        <taxon>Fungi</taxon>
        <taxon>Dikarya</taxon>
        <taxon>Ascomycota</taxon>
        <taxon>Pezizomycotina</taxon>
        <taxon>Dothideomycetes</taxon>
        <taxon>Pleosporomycetidae</taxon>
        <taxon>Venturiales</taxon>
        <taxon>Sympoventuriaceae</taxon>
        <taxon>Verruconis</taxon>
    </lineage>
</organism>
<feature type="domain" description="GATA-type" evidence="12">
    <location>
        <begin position="123"/>
        <end position="176"/>
    </location>
</feature>
<dbReference type="GO" id="GO:0000122">
    <property type="term" value="P:negative regulation of transcription by RNA polymerase II"/>
    <property type="evidence" value="ECO:0007669"/>
    <property type="project" value="TreeGrafter"/>
</dbReference>
<feature type="region of interest" description="Disordered" evidence="11">
    <location>
        <begin position="315"/>
        <end position="356"/>
    </location>
</feature>
<evidence type="ECO:0000313" key="14">
    <source>
        <dbReference type="Proteomes" id="UP000053259"/>
    </source>
</evidence>
<dbReference type="GO" id="GO:0034757">
    <property type="term" value="P:negative regulation of iron ion transport"/>
    <property type="evidence" value="ECO:0007669"/>
    <property type="project" value="UniProtKB-ARBA"/>
</dbReference>
<dbReference type="EMBL" id="KN847552">
    <property type="protein sequence ID" value="KIW01941.1"/>
    <property type="molecule type" value="Genomic_DNA"/>
</dbReference>
<reference evidence="13 14" key="1">
    <citation type="submission" date="2015-01" db="EMBL/GenBank/DDBJ databases">
        <title>The Genome Sequence of Ochroconis gallopava CBS43764.</title>
        <authorList>
            <consortium name="The Broad Institute Genomics Platform"/>
            <person name="Cuomo C."/>
            <person name="de Hoog S."/>
            <person name="Gorbushina A."/>
            <person name="Stielow B."/>
            <person name="Teixiera M."/>
            <person name="Abouelleil A."/>
            <person name="Chapman S.B."/>
            <person name="Priest M."/>
            <person name="Young S.K."/>
            <person name="Wortman J."/>
            <person name="Nusbaum C."/>
            <person name="Birren B."/>
        </authorList>
    </citation>
    <scope>NUCLEOTIDE SEQUENCE [LARGE SCALE GENOMIC DNA]</scope>
    <source>
        <strain evidence="13 14">CBS 43764</strain>
    </source>
</reference>
<feature type="compositionally biased region" description="Polar residues" evidence="11">
    <location>
        <begin position="333"/>
        <end position="356"/>
    </location>
</feature>
<dbReference type="OrthoDB" id="515401at2759"/>
<dbReference type="GO" id="GO:0000981">
    <property type="term" value="F:DNA-binding transcription factor activity, RNA polymerase II-specific"/>
    <property type="evidence" value="ECO:0007669"/>
    <property type="project" value="TreeGrafter"/>
</dbReference>
<sequence length="524" mass="56885">MPAIMAATYSSPSTAVPAASTASDLRTQAERTQDERSDAETLLALKRSTERRHSPTYANSSREERQGSGYPPSPSRSSKASEVQEYHSLDDTVSYSNQGDHPNRFHDESGPSSTSAHSPSAATSTGQVCSNCGTTRTPLWRRSPEGKTICNACGLYYKARNQMRPTNLKRNLQPTANTGSSSEPGSQISNSTSTPQATFVPVETSLPGTCPGGGRCNGTGGHAGCSGCPAFNNRIAKTQQLASTSSAETQLTQNGKSASGHMNGNLPASGTSVVVPACQNCGTTVTPLWRRDDNGHTICNACGLYYKLHGRHRPSGMKKEHIKRRKRVMPATSGHTPPHATNDSSVSPDPQAAPINNTMARDEFTPNQQLNLPHHDRPANGGIQHDAQRLMEPPTQSYGPPPVDFTHYTSAPVPSRSHKELPLPNPSFHLYSADVSRTNAKKRTLSETADRQVSTFGERSNAESIDPNLSSYARRAESHVDAMSSGNQETREERMERIRRERDRLAEQVAAMNRQLQEMEEESH</sequence>
<dbReference type="CDD" id="cd00202">
    <property type="entry name" value="ZnF_GATA"/>
    <property type="match status" value="2"/>
</dbReference>
<dbReference type="InterPro" id="IPR039355">
    <property type="entry name" value="Transcription_factor_GATA"/>
</dbReference>
<dbReference type="RefSeq" id="XP_016211810.1">
    <property type="nucleotide sequence ID" value="XM_016360471.1"/>
</dbReference>
<protein>
    <recommendedName>
        <fullName evidence="12">GATA-type domain-containing protein</fullName>
    </recommendedName>
</protein>
<dbReference type="GO" id="GO:0006879">
    <property type="term" value="P:intracellular iron ion homeostasis"/>
    <property type="evidence" value="ECO:0007669"/>
    <property type="project" value="UniProtKB-ARBA"/>
</dbReference>
<dbReference type="Pfam" id="PF00320">
    <property type="entry name" value="GATA"/>
    <property type="match status" value="2"/>
</dbReference>
<proteinExistence type="predicted"/>
<dbReference type="PROSITE" id="PS00344">
    <property type="entry name" value="GATA_ZN_FINGER_1"/>
    <property type="match status" value="2"/>
</dbReference>
<dbReference type="PANTHER" id="PTHR10071">
    <property type="entry name" value="TRANSCRIPTION FACTOR GATA FAMILY MEMBER"/>
    <property type="match status" value="1"/>
</dbReference>
<keyword evidence="9" id="KW-0539">Nucleus</keyword>
<dbReference type="SUPFAM" id="SSF57716">
    <property type="entry name" value="Glucocorticoid receptor-like (DNA-binding domain)"/>
    <property type="match status" value="2"/>
</dbReference>
<feature type="region of interest" description="Disordered" evidence="11">
    <location>
        <begin position="170"/>
        <end position="196"/>
    </location>
</feature>
<evidence type="ECO:0000256" key="7">
    <source>
        <dbReference type="ARBA" id="ARBA00023063"/>
    </source>
</evidence>
<feature type="domain" description="GATA-type" evidence="12">
    <location>
        <begin position="278"/>
        <end position="325"/>
    </location>
</feature>
<dbReference type="FunFam" id="3.30.50.10:FF:000039">
    <property type="entry name" value="Siderophore transcription factor SreA"/>
    <property type="match status" value="1"/>
</dbReference>
<evidence type="ECO:0000256" key="2">
    <source>
        <dbReference type="ARBA" id="ARBA00022723"/>
    </source>
</evidence>
<feature type="compositionally biased region" description="Low complexity" evidence="11">
    <location>
        <begin position="110"/>
        <end position="126"/>
    </location>
</feature>
<dbReference type="PANTHER" id="PTHR10071:SF281">
    <property type="entry name" value="BOX A-BINDING FACTOR-RELATED"/>
    <property type="match status" value="1"/>
</dbReference>
<feature type="region of interest" description="Disordered" evidence="11">
    <location>
        <begin position="441"/>
        <end position="502"/>
    </location>
</feature>
<feature type="compositionally biased region" description="Low complexity" evidence="11">
    <location>
        <begin position="1"/>
        <end position="23"/>
    </location>
</feature>
<evidence type="ECO:0000259" key="12">
    <source>
        <dbReference type="PROSITE" id="PS50114"/>
    </source>
</evidence>
<keyword evidence="8" id="KW-0804">Transcription</keyword>
<keyword evidence="6" id="KW-0805">Transcription regulation</keyword>
<dbReference type="Proteomes" id="UP000053259">
    <property type="component" value="Unassembled WGS sequence"/>
</dbReference>
<evidence type="ECO:0000313" key="13">
    <source>
        <dbReference type="EMBL" id="KIW01941.1"/>
    </source>
</evidence>
<keyword evidence="14" id="KW-1185">Reference proteome</keyword>
<dbReference type="VEuPathDB" id="FungiDB:PV09_06780"/>
<dbReference type="GO" id="GO:0000978">
    <property type="term" value="F:RNA polymerase II cis-regulatory region sequence-specific DNA binding"/>
    <property type="evidence" value="ECO:0007669"/>
    <property type="project" value="TreeGrafter"/>
</dbReference>
<dbReference type="InterPro" id="IPR000679">
    <property type="entry name" value="Znf_GATA"/>
</dbReference>
<gene>
    <name evidence="13" type="ORF">PV09_06780</name>
</gene>
<dbReference type="InterPro" id="IPR013088">
    <property type="entry name" value="Znf_NHR/GATA"/>
</dbReference>
<keyword evidence="5" id="KW-0862">Zinc</keyword>
<evidence type="ECO:0000256" key="11">
    <source>
        <dbReference type="SAM" id="MobiDB-lite"/>
    </source>
</evidence>
<evidence type="ECO:0000256" key="3">
    <source>
        <dbReference type="ARBA" id="ARBA00022737"/>
    </source>
</evidence>
<feature type="compositionally biased region" description="Basic and acidic residues" evidence="11">
    <location>
        <begin position="489"/>
        <end position="502"/>
    </location>
</feature>
<dbReference type="Gene3D" id="3.30.50.10">
    <property type="entry name" value="Erythroid Transcription Factor GATA-1, subunit A"/>
    <property type="match status" value="2"/>
</dbReference>
<feature type="compositionally biased region" description="Basic and acidic residues" evidence="11">
    <location>
        <begin position="27"/>
        <end position="39"/>
    </location>
</feature>
<feature type="compositionally biased region" description="Polar residues" evidence="11">
    <location>
        <begin position="91"/>
        <end position="100"/>
    </location>
</feature>
<feature type="region of interest" description="Disordered" evidence="11">
    <location>
        <begin position="1"/>
        <end position="137"/>
    </location>
</feature>
<dbReference type="InParanoid" id="A0A0D1XI42"/>
<dbReference type="PRINTS" id="PR00619">
    <property type="entry name" value="GATAZNFINGER"/>
</dbReference>
<evidence type="ECO:0000256" key="9">
    <source>
        <dbReference type="ARBA" id="ARBA00023242"/>
    </source>
</evidence>